<gene>
    <name evidence="1" type="ORF">MLD38_005161</name>
</gene>
<organism evidence="1 2">
    <name type="scientific">Melastoma candidum</name>
    <dbReference type="NCBI Taxonomy" id="119954"/>
    <lineage>
        <taxon>Eukaryota</taxon>
        <taxon>Viridiplantae</taxon>
        <taxon>Streptophyta</taxon>
        <taxon>Embryophyta</taxon>
        <taxon>Tracheophyta</taxon>
        <taxon>Spermatophyta</taxon>
        <taxon>Magnoliopsida</taxon>
        <taxon>eudicotyledons</taxon>
        <taxon>Gunneridae</taxon>
        <taxon>Pentapetalae</taxon>
        <taxon>rosids</taxon>
        <taxon>malvids</taxon>
        <taxon>Myrtales</taxon>
        <taxon>Melastomataceae</taxon>
        <taxon>Melastomatoideae</taxon>
        <taxon>Melastomateae</taxon>
        <taxon>Melastoma</taxon>
    </lineage>
</organism>
<proteinExistence type="predicted"/>
<evidence type="ECO:0000313" key="2">
    <source>
        <dbReference type="Proteomes" id="UP001057402"/>
    </source>
</evidence>
<comment type="caution">
    <text evidence="1">The sequence shown here is derived from an EMBL/GenBank/DDBJ whole genome shotgun (WGS) entry which is preliminary data.</text>
</comment>
<dbReference type="Proteomes" id="UP001057402">
    <property type="component" value="Chromosome 2"/>
</dbReference>
<keyword evidence="2" id="KW-1185">Reference proteome</keyword>
<dbReference type="EMBL" id="CM042881">
    <property type="protein sequence ID" value="KAI4387320.1"/>
    <property type="molecule type" value="Genomic_DNA"/>
</dbReference>
<sequence length="298" mass="32891">MDSQDQHQQPKIDQGANVTDISNTTAAKGEVSQQIGSPRPTSTRWTPTAEQIRILRDLYYNYGVRSPNAEQIQRISARLRQFGKIEGKNVFYWFQNHKARERQKKRLASDPNFHPTNAHYGGMLGSVQMGSYRSGSVTMEKKFTECSLSASSSGGLAVQRVGWAAMDPSFHLSSPNCNILGNRFHRGGNPSVGRYPQEDGEEEEEEREKEDDDLDNVPEIETLPLFPMRDDEYSGGSFFGISPSPNPTVASEPVFGPVGYFDSGAGGTWHGDVVMMAKPRASLELSLSSCAGKFPASF</sequence>
<accession>A0ACB9S8T3</accession>
<reference evidence="2" key="1">
    <citation type="journal article" date="2023" name="Front. Plant Sci.">
        <title>Chromosomal-level genome assembly of Melastoma candidum provides insights into trichome evolution.</title>
        <authorList>
            <person name="Zhong Y."/>
            <person name="Wu W."/>
            <person name="Sun C."/>
            <person name="Zou P."/>
            <person name="Liu Y."/>
            <person name="Dai S."/>
            <person name="Zhou R."/>
        </authorList>
    </citation>
    <scope>NUCLEOTIDE SEQUENCE [LARGE SCALE GENOMIC DNA]</scope>
</reference>
<name>A0ACB9S8T3_9MYRT</name>
<protein>
    <submittedName>
        <fullName evidence="1">Uncharacterized protein</fullName>
    </submittedName>
</protein>
<evidence type="ECO:0000313" key="1">
    <source>
        <dbReference type="EMBL" id="KAI4387320.1"/>
    </source>
</evidence>